<dbReference type="Gene3D" id="3.20.20.60">
    <property type="entry name" value="Phosphoenolpyruvate-binding domains"/>
    <property type="match status" value="1"/>
</dbReference>
<protein>
    <submittedName>
        <fullName evidence="1">Isocitrate lyase/phosphoenolpyruvate mutase family protein</fullName>
    </submittedName>
</protein>
<evidence type="ECO:0000313" key="2">
    <source>
        <dbReference type="Proteomes" id="UP001597115"/>
    </source>
</evidence>
<dbReference type="PANTHER" id="PTHR42905:SF16">
    <property type="entry name" value="CARBOXYPHOSPHONOENOLPYRUVATE PHOSPHONOMUTASE-LIKE PROTEIN (AFU_ORTHOLOGUE AFUA_5G07230)"/>
    <property type="match status" value="1"/>
</dbReference>
<comment type="caution">
    <text evidence="1">The sequence shown here is derived from an EMBL/GenBank/DDBJ whole genome shotgun (WGS) entry which is preliminary data.</text>
</comment>
<dbReference type="Pfam" id="PF13714">
    <property type="entry name" value="PEP_mutase"/>
    <property type="match status" value="1"/>
</dbReference>
<dbReference type="RefSeq" id="WP_380886091.1">
    <property type="nucleotide sequence ID" value="NZ_JBHUDY010000001.1"/>
</dbReference>
<dbReference type="InterPro" id="IPR040442">
    <property type="entry name" value="Pyrv_kinase-like_dom_sf"/>
</dbReference>
<evidence type="ECO:0000313" key="1">
    <source>
        <dbReference type="EMBL" id="MFD1610430.1"/>
    </source>
</evidence>
<keyword evidence="1" id="KW-0456">Lyase</keyword>
<keyword evidence="2" id="KW-1185">Reference proteome</keyword>
<gene>
    <name evidence="1" type="ORF">ACFSCW_01290</name>
</gene>
<proteinExistence type="predicted"/>
<dbReference type="InterPro" id="IPR015813">
    <property type="entry name" value="Pyrv/PenolPyrv_kinase-like_dom"/>
</dbReference>
<dbReference type="Proteomes" id="UP001597115">
    <property type="component" value="Unassembled WGS sequence"/>
</dbReference>
<name>A0ABW4I072_9SPHN</name>
<dbReference type="EMBL" id="JBHUDY010000001">
    <property type="protein sequence ID" value="MFD1610430.1"/>
    <property type="molecule type" value="Genomic_DNA"/>
</dbReference>
<dbReference type="InterPro" id="IPR039556">
    <property type="entry name" value="ICL/PEPM"/>
</dbReference>
<dbReference type="SUPFAM" id="SSF51621">
    <property type="entry name" value="Phosphoenolpyruvate/pyruvate domain"/>
    <property type="match status" value="1"/>
</dbReference>
<reference evidence="2" key="1">
    <citation type="journal article" date="2019" name="Int. J. Syst. Evol. Microbiol.">
        <title>The Global Catalogue of Microorganisms (GCM) 10K type strain sequencing project: providing services to taxonomists for standard genome sequencing and annotation.</title>
        <authorList>
            <consortium name="The Broad Institute Genomics Platform"/>
            <consortium name="The Broad Institute Genome Sequencing Center for Infectious Disease"/>
            <person name="Wu L."/>
            <person name="Ma J."/>
        </authorList>
    </citation>
    <scope>NUCLEOTIDE SEQUENCE [LARGE SCALE GENOMIC DNA]</scope>
    <source>
        <strain evidence="2">CGMCC 1.16275</strain>
    </source>
</reference>
<accession>A0ABW4I072</accession>
<sequence>MNQAEKAKAFGALHVPGRPVILFNAWDAGSAKAVADAGAKAIATGSWSVAAAHGFFDAEGLPLDLALANAARIARAVDLPVTLDFEGGYAVETAQVAANFRAVLATGVIGCNFEDQIVGGEGLHPIKVQAGRIEALRREAERADVPAFINARTDIFLKAKPEAHDRAAVDAAIERARAYADAGASGFFVPGLMNESLIARVCEASPLPVNAMMFAGMPSIKRLAELGIGRISYGPGPYRQAMAAVTEAARAAFS</sequence>
<dbReference type="CDD" id="cd00377">
    <property type="entry name" value="ICL_PEPM"/>
    <property type="match status" value="1"/>
</dbReference>
<dbReference type="PANTHER" id="PTHR42905">
    <property type="entry name" value="PHOSPHOENOLPYRUVATE CARBOXYLASE"/>
    <property type="match status" value="1"/>
</dbReference>
<dbReference type="GO" id="GO:0016829">
    <property type="term" value="F:lyase activity"/>
    <property type="evidence" value="ECO:0007669"/>
    <property type="project" value="UniProtKB-KW"/>
</dbReference>
<organism evidence="1 2">
    <name type="scientific">Sphingomonas tabacisoli</name>
    <dbReference type="NCBI Taxonomy" id="2249466"/>
    <lineage>
        <taxon>Bacteria</taxon>
        <taxon>Pseudomonadati</taxon>
        <taxon>Pseudomonadota</taxon>
        <taxon>Alphaproteobacteria</taxon>
        <taxon>Sphingomonadales</taxon>
        <taxon>Sphingomonadaceae</taxon>
        <taxon>Sphingomonas</taxon>
    </lineage>
</organism>